<sequence>MQLRRTSLTVAVMVTVGAAGVSPAMATSRAATPAAGSTTVKPGNPAPSYNGLALTPPMGWNDWSYYQCNISQQLILAQAKALVTSGLAKKGYDTVTVDDCWLAPTRSSNGTLQASPTLFPKGMAWLGKQIHALGLKFGLYEDAGTQTCGGYPGVWGHEKQDADTFASWGVDYVKLDGCNVPVASGQSALAVYQKEYQTFSADLVATGRKIVFSDSMPAYFQGTSDWQSSISDASKVANLWREGADTALGQESGDAKWDAIDYNYSYNVGLGKYAGPGHWNDPDFLLTGDSGLSTTEMQSQMSLWAEMSAPLISSTDLTKLTPQALAILGNKRIIAVDQDSLGVQGHIVQRGKNYNVLTKPLAGGDASVVLFNSGNTSQTISTTALTAGLKGAGPFTLTDLVSGHQTATNGQISAVVPAHGTVMYRVHRGTTGKLASAVSMAFANGALATGKKTPIKVTVTNNGPSAVNSGSMTLSVPTGWSVAPTVGKVGRLKPGASQTVAFFVSGATTPPPGPDTTILTASLSYVSDGTRASVAGEDDIYSNRAYPSLASAFNNIGITDSSNYAVGNFDGSNNSFSAELLAAAGATPGATVTSGGVSFTWPSAAAGTADNVQANGQTITLTGSGSALAFLGSGSAIDQPGTVTVTYTDGTTSSASVGFPNWSFENGTDMGATVAISTMGRYTPTGLATRPTPTGSSTTRSRCWRARPSPRSPCPTIRRSTSSQWVSSPDVRPSSGVDDRV</sequence>
<feature type="signal peptide" evidence="9">
    <location>
        <begin position="1"/>
        <end position="26"/>
    </location>
</feature>
<dbReference type="FunFam" id="3.20.20.70:FF:000197">
    <property type="entry name" value="Alpha-galactosidase"/>
    <property type="match status" value="1"/>
</dbReference>
<evidence type="ECO:0000256" key="9">
    <source>
        <dbReference type="SAM" id="SignalP"/>
    </source>
</evidence>
<evidence type="ECO:0000256" key="2">
    <source>
        <dbReference type="ARBA" id="ARBA00022729"/>
    </source>
</evidence>
<dbReference type="Gene3D" id="3.20.20.70">
    <property type="entry name" value="Aldolase class I"/>
    <property type="match status" value="1"/>
</dbReference>
<evidence type="ECO:0000313" key="12">
    <source>
        <dbReference type="EMBL" id="TWE10271.1"/>
    </source>
</evidence>
<evidence type="ECO:0000259" key="11">
    <source>
        <dbReference type="Pfam" id="PF17801"/>
    </source>
</evidence>
<evidence type="ECO:0000259" key="10">
    <source>
        <dbReference type="Pfam" id="PF10633"/>
    </source>
</evidence>
<evidence type="ECO:0000313" key="13">
    <source>
        <dbReference type="Proteomes" id="UP000318297"/>
    </source>
</evidence>
<keyword evidence="3" id="KW-0430">Lectin</keyword>
<dbReference type="Pfam" id="PF16499">
    <property type="entry name" value="Melibiase_2"/>
    <property type="match status" value="1"/>
</dbReference>
<dbReference type="SUPFAM" id="SSF51011">
    <property type="entry name" value="Glycosyl hydrolase domain"/>
    <property type="match status" value="1"/>
</dbReference>
<dbReference type="PANTHER" id="PTHR11452">
    <property type="entry name" value="ALPHA-GALACTOSIDASE/ALPHA-N-ACETYLGALACTOSAMINIDASE"/>
    <property type="match status" value="1"/>
</dbReference>
<protein>
    <recommendedName>
        <fullName evidence="7">Alpha-galactosidase</fullName>
        <ecNumber evidence="7">3.2.1.22</ecNumber>
    </recommendedName>
    <alternativeName>
        <fullName evidence="7">Melibiase</fullName>
    </alternativeName>
</protein>
<dbReference type="InterPro" id="IPR000111">
    <property type="entry name" value="Glyco_hydro_27/36_CS"/>
</dbReference>
<feature type="domain" description="Alpha-galactosidase NEW3" evidence="10">
    <location>
        <begin position="449"/>
        <end position="515"/>
    </location>
</feature>
<evidence type="ECO:0000256" key="5">
    <source>
        <dbReference type="ARBA" id="ARBA00023180"/>
    </source>
</evidence>
<dbReference type="EMBL" id="VIVQ01000002">
    <property type="protein sequence ID" value="TWE10271.1"/>
    <property type="molecule type" value="Genomic_DNA"/>
</dbReference>
<keyword evidence="2 9" id="KW-0732">Signal</keyword>
<dbReference type="Gene3D" id="2.60.40.1180">
    <property type="entry name" value="Golgi alpha-mannosidase II"/>
    <property type="match status" value="1"/>
</dbReference>
<feature type="domain" description="Alpha galactosidase C-terminal" evidence="11">
    <location>
        <begin position="353"/>
        <end position="426"/>
    </location>
</feature>
<dbReference type="InterPro" id="IPR041233">
    <property type="entry name" value="Melibiase_C"/>
</dbReference>
<dbReference type="Pfam" id="PF17801">
    <property type="entry name" value="Melibiase_C"/>
    <property type="match status" value="1"/>
</dbReference>
<dbReference type="PANTHER" id="PTHR11452:SF91">
    <property type="entry name" value="ALPHA-GALACTOSIDASE A-RELATED"/>
    <property type="match status" value="1"/>
</dbReference>
<reference evidence="12 13" key="1">
    <citation type="submission" date="2019-06" db="EMBL/GenBank/DDBJ databases">
        <title>Sequencing the genomes of 1000 actinobacteria strains.</title>
        <authorList>
            <person name="Klenk H.-P."/>
        </authorList>
    </citation>
    <scope>NUCLEOTIDE SEQUENCE [LARGE SCALE GENOMIC DNA]</scope>
    <source>
        <strain evidence="12 13">DSM 19560</strain>
    </source>
</reference>
<evidence type="ECO:0000256" key="8">
    <source>
        <dbReference type="SAM" id="MobiDB-lite"/>
    </source>
</evidence>
<evidence type="ECO:0000256" key="6">
    <source>
        <dbReference type="ARBA" id="ARBA00023295"/>
    </source>
</evidence>
<evidence type="ECO:0000256" key="1">
    <source>
        <dbReference type="ARBA" id="ARBA00009743"/>
    </source>
</evidence>
<keyword evidence="7" id="KW-1015">Disulfide bond</keyword>
<dbReference type="GO" id="GO:0004557">
    <property type="term" value="F:alpha-galactosidase activity"/>
    <property type="evidence" value="ECO:0007669"/>
    <property type="project" value="UniProtKB-EC"/>
</dbReference>
<feature type="compositionally biased region" description="Low complexity" evidence="8">
    <location>
        <begin position="689"/>
        <end position="701"/>
    </location>
</feature>
<dbReference type="GO" id="GO:0005975">
    <property type="term" value="P:carbohydrate metabolic process"/>
    <property type="evidence" value="ECO:0007669"/>
    <property type="project" value="InterPro"/>
</dbReference>
<comment type="catalytic activity">
    <reaction evidence="7">
        <text>Hydrolysis of terminal, non-reducing alpha-D-galactose residues in alpha-D-galactosides, including galactose oligosaccharides, galactomannans and galactolipids.</text>
        <dbReference type="EC" id="3.2.1.22"/>
    </reaction>
</comment>
<evidence type="ECO:0000256" key="7">
    <source>
        <dbReference type="RuleBase" id="RU361168"/>
    </source>
</evidence>
<dbReference type="SUPFAM" id="SSF51445">
    <property type="entry name" value="(Trans)glycosidases"/>
    <property type="match status" value="1"/>
</dbReference>
<dbReference type="InterPro" id="IPR013783">
    <property type="entry name" value="Ig-like_fold"/>
</dbReference>
<dbReference type="InterPro" id="IPR017853">
    <property type="entry name" value="GH"/>
</dbReference>
<keyword evidence="6 7" id="KW-0326">Glycosidase</keyword>
<feature type="compositionally biased region" description="Polar residues" evidence="8">
    <location>
        <begin position="718"/>
        <end position="727"/>
    </location>
</feature>
<feature type="region of interest" description="Disordered" evidence="8">
    <location>
        <begin position="682"/>
        <end position="741"/>
    </location>
</feature>
<dbReference type="Gene3D" id="2.60.40.10">
    <property type="entry name" value="Immunoglobulins"/>
    <property type="match status" value="1"/>
</dbReference>
<dbReference type="InterPro" id="IPR013785">
    <property type="entry name" value="Aldolase_TIM"/>
</dbReference>
<dbReference type="InterPro" id="IPR002241">
    <property type="entry name" value="Glyco_hydro_27"/>
</dbReference>
<dbReference type="EC" id="3.2.1.22" evidence="7"/>
<keyword evidence="13" id="KW-1185">Reference proteome</keyword>
<dbReference type="RefSeq" id="WP_145229114.1">
    <property type="nucleotide sequence ID" value="NZ_VIVQ01000002.1"/>
</dbReference>
<feature type="chain" id="PRO_5022057173" description="Alpha-galactosidase" evidence="9">
    <location>
        <begin position="27"/>
        <end position="741"/>
    </location>
</feature>
<accession>A0A561E3W1</accession>
<comment type="caution">
    <text evidence="12">The sequence shown here is derived from an EMBL/GenBank/DDBJ whole genome shotgun (WGS) entry which is preliminary data.</text>
</comment>
<organism evidence="12 13">
    <name type="scientific">Rudaeicoccus suwonensis</name>
    <dbReference type="NCBI Taxonomy" id="657409"/>
    <lineage>
        <taxon>Bacteria</taxon>
        <taxon>Bacillati</taxon>
        <taxon>Actinomycetota</taxon>
        <taxon>Actinomycetes</taxon>
        <taxon>Micrococcales</taxon>
        <taxon>Dermacoccaceae</taxon>
        <taxon>Rudaeicoccus</taxon>
    </lineage>
</organism>
<evidence type="ECO:0000256" key="3">
    <source>
        <dbReference type="ARBA" id="ARBA00022734"/>
    </source>
</evidence>
<proteinExistence type="inferred from homology"/>
<name>A0A561E3W1_9MICO</name>
<gene>
    <name evidence="12" type="ORF">BKA23_2625</name>
</gene>
<dbReference type="PRINTS" id="PR00740">
    <property type="entry name" value="GLHYDRLASE27"/>
</dbReference>
<dbReference type="PROSITE" id="PS00512">
    <property type="entry name" value="ALPHA_GALACTOSIDASE"/>
    <property type="match status" value="1"/>
</dbReference>
<dbReference type="Pfam" id="PF10633">
    <property type="entry name" value="NPCBM_assoc"/>
    <property type="match status" value="1"/>
</dbReference>
<keyword evidence="4 7" id="KW-0378">Hydrolase</keyword>
<dbReference type="AlphaFoldDB" id="A0A561E3W1"/>
<evidence type="ECO:0000256" key="4">
    <source>
        <dbReference type="ARBA" id="ARBA00022801"/>
    </source>
</evidence>
<dbReference type="OrthoDB" id="9807519at2"/>
<dbReference type="InterPro" id="IPR013780">
    <property type="entry name" value="Glyco_hydro_b"/>
</dbReference>
<comment type="similarity">
    <text evidence="1 7">Belongs to the glycosyl hydrolase 27 family.</text>
</comment>
<dbReference type="GO" id="GO:0030246">
    <property type="term" value="F:carbohydrate binding"/>
    <property type="evidence" value="ECO:0007669"/>
    <property type="project" value="UniProtKB-KW"/>
</dbReference>
<dbReference type="CDD" id="cd14792">
    <property type="entry name" value="GH27"/>
    <property type="match status" value="1"/>
</dbReference>
<keyword evidence="5" id="KW-0325">Glycoprotein</keyword>
<dbReference type="InterPro" id="IPR018905">
    <property type="entry name" value="A-galactase_NEW3"/>
</dbReference>
<dbReference type="Proteomes" id="UP000318297">
    <property type="component" value="Unassembled WGS sequence"/>
</dbReference>